<evidence type="ECO:0000313" key="3">
    <source>
        <dbReference type="WBParaSite" id="maker-uti_cns_0011475-snap-gene-0.2-mRNA-1"/>
    </source>
</evidence>
<feature type="compositionally biased region" description="Polar residues" evidence="1">
    <location>
        <begin position="1"/>
        <end position="11"/>
    </location>
</feature>
<feature type="region of interest" description="Disordered" evidence="1">
    <location>
        <begin position="52"/>
        <end position="101"/>
    </location>
</feature>
<sequence length="101" mass="10551">MPNLHGSSSAGQWCPGAAGTGSAPTALQLCNRLLGRLARVAGAPTAVASASHLTQCASRRHNFHRSNPSGGRRHRRLPESTGAKQPSAGSPVQKTTSWITW</sequence>
<evidence type="ECO:0000256" key="1">
    <source>
        <dbReference type="SAM" id="MobiDB-lite"/>
    </source>
</evidence>
<proteinExistence type="predicted"/>
<organism evidence="2 3">
    <name type="scientific">Macrostomum lignano</name>
    <dbReference type="NCBI Taxonomy" id="282301"/>
    <lineage>
        <taxon>Eukaryota</taxon>
        <taxon>Metazoa</taxon>
        <taxon>Spiralia</taxon>
        <taxon>Lophotrochozoa</taxon>
        <taxon>Platyhelminthes</taxon>
        <taxon>Rhabditophora</taxon>
        <taxon>Macrostomorpha</taxon>
        <taxon>Macrostomida</taxon>
        <taxon>Macrostomidae</taxon>
        <taxon>Macrostomum</taxon>
    </lineage>
</organism>
<keyword evidence="2" id="KW-1185">Reference proteome</keyword>
<dbReference type="Proteomes" id="UP000095280">
    <property type="component" value="Unplaced"/>
</dbReference>
<accession>A0A1I8ID66</accession>
<feature type="region of interest" description="Disordered" evidence="1">
    <location>
        <begin position="1"/>
        <end position="22"/>
    </location>
</feature>
<name>A0A1I8ID66_9PLAT</name>
<evidence type="ECO:0000313" key="2">
    <source>
        <dbReference type="Proteomes" id="UP000095280"/>
    </source>
</evidence>
<feature type="compositionally biased region" description="Polar residues" evidence="1">
    <location>
        <begin position="82"/>
        <end position="101"/>
    </location>
</feature>
<dbReference type="AlphaFoldDB" id="A0A1I8ID66"/>
<protein>
    <submittedName>
        <fullName evidence="3">Secreted protein</fullName>
    </submittedName>
</protein>
<reference evidence="3" key="1">
    <citation type="submission" date="2016-11" db="UniProtKB">
        <authorList>
            <consortium name="WormBaseParasite"/>
        </authorList>
    </citation>
    <scope>IDENTIFICATION</scope>
</reference>
<dbReference type="WBParaSite" id="maker-uti_cns_0011475-snap-gene-0.2-mRNA-1">
    <property type="protein sequence ID" value="maker-uti_cns_0011475-snap-gene-0.2-mRNA-1"/>
    <property type="gene ID" value="maker-uti_cns_0011475-snap-gene-0.2"/>
</dbReference>